<dbReference type="GO" id="GO:0016020">
    <property type="term" value="C:membrane"/>
    <property type="evidence" value="ECO:0007669"/>
    <property type="project" value="TreeGrafter"/>
</dbReference>
<dbReference type="Pfam" id="PF00106">
    <property type="entry name" value="adh_short"/>
    <property type="match status" value="1"/>
</dbReference>
<feature type="domain" description="Ketoreductase" evidence="4">
    <location>
        <begin position="8"/>
        <end position="191"/>
    </location>
</feature>
<dbReference type="PANTHER" id="PTHR44196">
    <property type="entry name" value="DEHYDROGENASE/REDUCTASE SDR FAMILY MEMBER 7B"/>
    <property type="match status" value="1"/>
</dbReference>
<dbReference type="Gene3D" id="3.40.50.720">
    <property type="entry name" value="NAD(P)-binding Rossmann-like Domain"/>
    <property type="match status" value="1"/>
</dbReference>
<dbReference type="SMART" id="SM00822">
    <property type="entry name" value="PKS_KR"/>
    <property type="match status" value="1"/>
</dbReference>
<accession>A0A6G7BAH2</accession>
<evidence type="ECO:0000256" key="3">
    <source>
        <dbReference type="RuleBase" id="RU000363"/>
    </source>
</evidence>
<dbReference type="RefSeq" id="WP_006734085.1">
    <property type="nucleotide sequence ID" value="NZ_CABKQA010000001.1"/>
</dbReference>
<dbReference type="SUPFAM" id="SSF51735">
    <property type="entry name" value="NAD(P)-binding Rossmann-fold domains"/>
    <property type="match status" value="1"/>
</dbReference>
<gene>
    <name evidence="5" type="ORF">G6Z83_03375</name>
</gene>
<evidence type="ECO:0000259" key="4">
    <source>
        <dbReference type="SMART" id="SM00822"/>
    </source>
</evidence>
<evidence type="ECO:0000313" key="6">
    <source>
        <dbReference type="Proteomes" id="UP000501676"/>
    </source>
</evidence>
<proteinExistence type="inferred from homology"/>
<keyword evidence="2" id="KW-0560">Oxidoreductase</keyword>
<evidence type="ECO:0000256" key="2">
    <source>
        <dbReference type="ARBA" id="ARBA00023002"/>
    </source>
</evidence>
<dbReference type="Proteomes" id="UP000501676">
    <property type="component" value="Chromosome"/>
</dbReference>
<evidence type="ECO:0000313" key="5">
    <source>
        <dbReference type="EMBL" id="QIH24410.1"/>
    </source>
</evidence>
<dbReference type="PANTHER" id="PTHR44196:SF1">
    <property type="entry name" value="DEHYDROGENASE_REDUCTASE SDR FAMILY MEMBER 7B"/>
    <property type="match status" value="1"/>
</dbReference>
<dbReference type="GO" id="GO:0016491">
    <property type="term" value="F:oxidoreductase activity"/>
    <property type="evidence" value="ECO:0007669"/>
    <property type="project" value="UniProtKB-KW"/>
</dbReference>
<dbReference type="PRINTS" id="PR00080">
    <property type="entry name" value="SDRFAMILY"/>
</dbReference>
<dbReference type="PRINTS" id="PR00081">
    <property type="entry name" value="GDHRDH"/>
</dbReference>
<comment type="similarity">
    <text evidence="1 3">Belongs to the short-chain dehydrogenases/reductases (SDR) family.</text>
</comment>
<dbReference type="InterPro" id="IPR002347">
    <property type="entry name" value="SDR_fam"/>
</dbReference>
<dbReference type="PIRSF" id="PIRSF000126">
    <property type="entry name" value="11-beta-HSD1"/>
    <property type="match status" value="1"/>
</dbReference>
<dbReference type="InterPro" id="IPR036291">
    <property type="entry name" value="NAD(P)-bd_dom_sf"/>
</dbReference>
<sequence>MGKTLDNKVVAITGASSGIGKSIALECAKNGATLILMSRSIEKLNSVAKAVQSLSQAPVYVYATDVRKVDQIDMTVDRIKHIVGRVDYLVNAAGFGIFEDFMHMDINTCEDMFQTNVIGLMYLTRLLAGMMIDQRNGQVINFGSLAGKVPTVKSAVYSATKAAVIQFSNVLRLELKPFNVKVLTVNCGPVKTNFFNIADKSGNYLSNVDRFMLNSDYVAKRVVKLFGCSVRELNLPFSLAALARLYQLCPTLGDWASIKFASKK</sequence>
<dbReference type="InterPro" id="IPR020904">
    <property type="entry name" value="Sc_DH/Rdtase_CS"/>
</dbReference>
<dbReference type="InterPro" id="IPR057326">
    <property type="entry name" value="KR_dom"/>
</dbReference>
<dbReference type="EMBL" id="CP049228">
    <property type="protein sequence ID" value="QIH24410.1"/>
    <property type="molecule type" value="Genomic_DNA"/>
</dbReference>
<dbReference type="AlphaFoldDB" id="A0A6G7BAH2"/>
<organism evidence="5 6">
    <name type="scientific">Lactobacillus iners</name>
    <dbReference type="NCBI Taxonomy" id="147802"/>
    <lineage>
        <taxon>Bacteria</taxon>
        <taxon>Bacillati</taxon>
        <taxon>Bacillota</taxon>
        <taxon>Bacilli</taxon>
        <taxon>Lactobacillales</taxon>
        <taxon>Lactobacillaceae</taxon>
        <taxon>Lactobacillus</taxon>
    </lineage>
</organism>
<evidence type="ECO:0000256" key="1">
    <source>
        <dbReference type="ARBA" id="ARBA00006484"/>
    </source>
</evidence>
<name>A0A6G7BAH2_9LACO</name>
<dbReference type="PROSITE" id="PS00061">
    <property type="entry name" value="ADH_SHORT"/>
    <property type="match status" value="1"/>
</dbReference>
<reference evidence="5 6" key="1">
    <citation type="submission" date="2020-02" db="EMBL/GenBank/DDBJ databases">
        <title>Complete genome sequences of six Lactobacillus iners strains isolated from the human vagina.</title>
        <authorList>
            <person name="France M.T."/>
            <person name="Rutt L."/>
            <person name="Narina S."/>
            <person name="Arbaugh S."/>
            <person name="Humphrys M.S."/>
            <person name="Ma B."/>
            <person name="Hayward M.R."/>
            <person name="Relman D."/>
            <person name="Kwon D.S."/>
            <person name="Ravel J."/>
        </authorList>
    </citation>
    <scope>NUCLEOTIDE SEQUENCE [LARGE SCALE GENOMIC DNA]</scope>
    <source>
        <strain evidence="5 6">C0210C1</strain>
    </source>
</reference>
<protein>
    <submittedName>
        <fullName evidence="5">SDR family oxidoreductase</fullName>
    </submittedName>
</protein>